<gene>
    <name evidence="1" type="ORF">SAMN05443248_2975</name>
</gene>
<reference evidence="1 2" key="1">
    <citation type="submission" date="2016-11" db="EMBL/GenBank/DDBJ databases">
        <authorList>
            <person name="Jaros S."/>
            <person name="Januszkiewicz K."/>
            <person name="Wedrychowicz H."/>
        </authorList>
    </citation>
    <scope>NUCLEOTIDE SEQUENCE [LARGE SCALE GENOMIC DNA]</scope>
    <source>
        <strain evidence="1 2">GAS138</strain>
    </source>
</reference>
<protein>
    <submittedName>
        <fullName evidence="1">Uncharacterized protein</fullName>
    </submittedName>
</protein>
<evidence type="ECO:0000313" key="2">
    <source>
        <dbReference type="Proteomes" id="UP000189796"/>
    </source>
</evidence>
<dbReference type="EMBL" id="LT670817">
    <property type="protein sequence ID" value="SHG88276.1"/>
    <property type="molecule type" value="Genomic_DNA"/>
</dbReference>
<organism evidence="1 2">
    <name type="scientific">Bradyrhizobium erythrophlei</name>
    <dbReference type="NCBI Taxonomy" id="1437360"/>
    <lineage>
        <taxon>Bacteria</taxon>
        <taxon>Pseudomonadati</taxon>
        <taxon>Pseudomonadota</taxon>
        <taxon>Alphaproteobacteria</taxon>
        <taxon>Hyphomicrobiales</taxon>
        <taxon>Nitrobacteraceae</taxon>
        <taxon>Bradyrhizobium</taxon>
    </lineage>
</organism>
<dbReference type="Proteomes" id="UP000189796">
    <property type="component" value="Chromosome I"/>
</dbReference>
<dbReference type="AlphaFoldDB" id="A0A1M5NF96"/>
<evidence type="ECO:0000313" key="1">
    <source>
        <dbReference type="EMBL" id="SHG88276.1"/>
    </source>
</evidence>
<sequence>MKQKLHSFVVTVRMDKPCPQYVALREARDCIHGEFYTTPRDDGDPEKFKVVRFTKLPKGPRN</sequence>
<accession>A0A1M5NF96</accession>
<dbReference type="RefSeq" id="WP_079601901.1">
    <property type="nucleotide sequence ID" value="NZ_LT670817.1"/>
</dbReference>
<dbReference type="OrthoDB" id="9977587at2"/>
<proteinExistence type="predicted"/>
<name>A0A1M5NF96_9BRAD</name>